<dbReference type="Pfam" id="PF00669">
    <property type="entry name" value="Flagellin_N"/>
    <property type="match status" value="1"/>
</dbReference>
<dbReference type="GO" id="GO:0005198">
    <property type="term" value="F:structural molecule activity"/>
    <property type="evidence" value="ECO:0007669"/>
    <property type="project" value="InterPro"/>
</dbReference>
<feature type="domain" description="Flagellin C-terminal" evidence="6">
    <location>
        <begin position="213"/>
        <end position="295"/>
    </location>
</feature>
<protein>
    <submittedName>
        <fullName evidence="7">Flagellar hook-associated protein 3 FlgL</fullName>
    </submittedName>
</protein>
<sequence>MVGMSRVTYAHLANTSLAGIQSNLDRYSRTQEQLSSGKTISRPSDNPSGAISSMGYRSEASQYQQYADSAADGIDWLDAADTALGDIQQSVRDARTLTVQGKSTGNSDPNARRAIADQIDQLRAGILNNANRQYLGRPIFGGTTSGSAAFDSTGTYIGDSGSVNRVAADGVSVRVDTDGVQTFGSGPTSVFGILDDISNHLKTDPTQLDADLAKLDTAVTTIGFSRSSVGARTNRLDSLQQTAKDRVDNAKRAQGDIEGVDIAQATVDLQLQQVSYQAALSTASKVLQLSLTNFLR</sequence>
<dbReference type="EMBL" id="SGXD01000001">
    <property type="protein sequence ID" value="RZS91396.1"/>
    <property type="molecule type" value="Genomic_DNA"/>
</dbReference>
<evidence type="ECO:0000313" key="7">
    <source>
        <dbReference type="EMBL" id="RZS91396.1"/>
    </source>
</evidence>
<evidence type="ECO:0000256" key="4">
    <source>
        <dbReference type="SAM" id="MobiDB-lite"/>
    </source>
</evidence>
<reference evidence="7 8" key="1">
    <citation type="submission" date="2019-02" db="EMBL/GenBank/DDBJ databases">
        <title>Genomic Encyclopedia of Type Strains, Phase IV (KMG-IV): sequencing the most valuable type-strain genomes for metagenomic binning, comparative biology and taxonomic classification.</title>
        <authorList>
            <person name="Goeker M."/>
        </authorList>
    </citation>
    <scope>NUCLEOTIDE SEQUENCE [LARGE SCALE GENOMIC DNA]</scope>
    <source>
        <strain evidence="7 8">DSM 45622</strain>
    </source>
</reference>
<dbReference type="Pfam" id="PF00700">
    <property type="entry name" value="Flagellin_C"/>
    <property type="match status" value="1"/>
</dbReference>
<dbReference type="PANTHER" id="PTHR42792:SF1">
    <property type="entry name" value="FLAGELLAR HOOK-ASSOCIATED PROTEIN 3"/>
    <property type="match status" value="1"/>
</dbReference>
<keyword evidence="7" id="KW-0966">Cell projection</keyword>
<keyword evidence="3" id="KW-0975">Bacterial flagellum</keyword>
<dbReference type="Proteomes" id="UP000293638">
    <property type="component" value="Unassembled WGS sequence"/>
</dbReference>
<dbReference type="SUPFAM" id="SSF64518">
    <property type="entry name" value="Phase 1 flagellin"/>
    <property type="match status" value="1"/>
</dbReference>
<gene>
    <name evidence="7" type="ORF">EV189_0637</name>
</gene>
<feature type="compositionally biased region" description="Polar residues" evidence="4">
    <location>
        <begin position="29"/>
        <end position="51"/>
    </location>
</feature>
<dbReference type="InterPro" id="IPR013384">
    <property type="entry name" value="Flagell_FlgL"/>
</dbReference>
<dbReference type="Gene3D" id="1.20.1330.10">
    <property type="entry name" value="f41 fragment of flagellin, N-terminal domain"/>
    <property type="match status" value="1"/>
</dbReference>
<evidence type="ECO:0000259" key="6">
    <source>
        <dbReference type="Pfam" id="PF00700"/>
    </source>
</evidence>
<dbReference type="AlphaFoldDB" id="A0A4Q7NVU3"/>
<dbReference type="GO" id="GO:0071973">
    <property type="term" value="P:bacterial-type flagellum-dependent cell motility"/>
    <property type="evidence" value="ECO:0007669"/>
    <property type="project" value="InterPro"/>
</dbReference>
<dbReference type="PANTHER" id="PTHR42792">
    <property type="entry name" value="FLAGELLIN"/>
    <property type="match status" value="1"/>
</dbReference>
<evidence type="ECO:0000256" key="1">
    <source>
        <dbReference type="ARBA" id="ARBA00004365"/>
    </source>
</evidence>
<evidence type="ECO:0000256" key="3">
    <source>
        <dbReference type="ARBA" id="ARBA00023143"/>
    </source>
</evidence>
<keyword evidence="8" id="KW-1185">Reference proteome</keyword>
<dbReference type="NCBIfam" id="TIGR02550">
    <property type="entry name" value="flagell_flgL"/>
    <property type="match status" value="1"/>
</dbReference>
<dbReference type="InterPro" id="IPR001029">
    <property type="entry name" value="Flagellin_N"/>
</dbReference>
<comment type="caution">
    <text evidence="7">The sequence shown here is derived from an EMBL/GenBank/DDBJ whole genome shotgun (WGS) entry which is preliminary data.</text>
</comment>
<evidence type="ECO:0000313" key="8">
    <source>
        <dbReference type="Proteomes" id="UP000293638"/>
    </source>
</evidence>
<accession>A0A4Q7NVU3</accession>
<evidence type="ECO:0000256" key="2">
    <source>
        <dbReference type="ARBA" id="ARBA00005709"/>
    </source>
</evidence>
<name>A0A4Q7NVU3_9ACTN</name>
<dbReference type="OrthoDB" id="9758307at2"/>
<dbReference type="InterPro" id="IPR001492">
    <property type="entry name" value="Flagellin"/>
</dbReference>
<feature type="region of interest" description="Disordered" evidence="4">
    <location>
        <begin position="29"/>
        <end position="53"/>
    </location>
</feature>
<organism evidence="7 8">
    <name type="scientific">Motilibacter rhizosphaerae</name>
    <dbReference type="NCBI Taxonomy" id="598652"/>
    <lineage>
        <taxon>Bacteria</taxon>
        <taxon>Bacillati</taxon>
        <taxon>Actinomycetota</taxon>
        <taxon>Actinomycetes</taxon>
        <taxon>Motilibacterales</taxon>
        <taxon>Motilibacteraceae</taxon>
        <taxon>Motilibacter</taxon>
    </lineage>
</organism>
<comment type="similarity">
    <text evidence="2">Belongs to the bacterial flagellin family.</text>
</comment>
<evidence type="ECO:0000259" key="5">
    <source>
        <dbReference type="Pfam" id="PF00669"/>
    </source>
</evidence>
<keyword evidence="7" id="KW-0282">Flagellum</keyword>
<proteinExistence type="inferred from homology"/>
<dbReference type="GO" id="GO:0009424">
    <property type="term" value="C:bacterial-type flagellum hook"/>
    <property type="evidence" value="ECO:0007669"/>
    <property type="project" value="InterPro"/>
</dbReference>
<dbReference type="InterPro" id="IPR046358">
    <property type="entry name" value="Flagellin_C"/>
</dbReference>
<feature type="domain" description="Flagellin N-terminal" evidence="5">
    <location>
        <begin position="12"/>
        <end position="142"/>
    </location>
</feature>
<keyword evidence="7" id="KW-0969">Cilium</keyword>
<comment type="subcellular location">
    <subcellularLocation>
        <location evidence="1">Bacterial flagellum</location>
    </subcellularLocation>
</comment>